<dbReference type="AlphaFoldDB" id="A0A326U8Q3"/>
<comment type="similarity">
    <text evidence="2 12">Belongs to the cytochrome ubiquinol oxidase subunit 1 family.</text>
</comment>
<dbReference type="OrthoDB" id="9807042at2"/>
<keyword evidence="3 12" id="KW-0813">Transport</keyword>
<dbReference type="Pfam" id="PF01654">
    <property type="entry name" value="Cyt_bd_oxida_I"/>
    <property type="match status" value="1"/>
</dbReference>
<evidence type="ECO:0000256" key="1">
    <source>
        <dbReference type="ARBA" id="ARBA00004651"/>
    </source>
</evidence>
<dbReference type="InterPro" id="IPR002585">
    <property type="entry name" value="Cyt-d_ubiquinol_oxidase_su_1"/>
</dbReference>
<dbReference type="InterPro" id="IPR035906">
    <property type="entry name" value="MetI-like_sf"/>
</dbReference>
<evidence type="ECO:0000256" key="9">
    <source>
        <dbReference type="ARBA" id="ARBA00022989"/>
    </source>
</evidence>
<dbReference type="SUPFAM" id="SSF161098">
    <property type="entry name" value="MetI-like"/>
    <property type="match status" value="1"/>
</dbReference>
<feature type="transmembrane region" description="Helical" evidence="12">
    <location>
        <begin position="217"/>
        <end position="238"/>
    </location>
</feature>
<evidence type="ECO:0000256" key="6">
    <source>
        <dbReference type="ARBA" id="ARBA00022692"/>
    </source>
</evidence>
<gene>
    <name evidence="13" type="ORF">EI42_05277</name>
</gene>
<feature type="transmembrane region" description="Helical" evidence="12">
    <location>
        <begin position="184"/>
        <end position="205"/>
    </location>
</feature>
<evidence type="ECO:0000256" key="5">
    <source>
        <dbReference type="ARBA" id="ARBA00022617"/>
    </source>
</evidence>
<keyword evidence="9 12" id="KW-1133">Transmembrane helix</keyword>
<feature type="transmembrane region" description="Helical" evidence="12">
    <location>
        <begin position="127"/>
        <end position="145"/>
    </location>
</feature>
<dbReference type="GO" id="GO:0019646">
    <property type="term" value="P:aerobic electron transport chain"/>
    <property type="evidence" value="ECO:0007669"/>
    <property type="project" value="InterPro"/>
</dbReference>
<keyword evidence="14" id="KW-1185">Reference proteome</keyword>
<evidence type="ECO:0000256" key="3">
    <source>
        <dbReference type="ARBA" id="ARBA00022448"/>
    </source>
</evidence>
<dbReference type="PANTHER" id="PTHR30365:SF15">
    <property type="entry name" value="CYTOCHROME BD UBIQUINOL OXIDASE SUBUNIT 1"/>
    <property type="match status" value="1"/>
</dbReference>
<keyword evidence="6 12" id="KW-0812">Transmembrane</keyword>
<dbReference type="PIRSF" id="PIRSF006446">
    <property type="entry name" value="Cyt_quinol_oxidase_1"/>
    <property type="match status" value="1"/>
</dbReference>
<evidence type="ECO:0000256" key="2">
    <source>
        <dbReference type="ARBA" id="ARBA00009819"/>
    </source>
</evidence>
<feature type="transmembrane region" description="Helical" evidence="12">
    <location>
        <begin position="53"/>
        <end position="71"/>
    </location>
</feature>
<name>A0A326U8Q3_THEHA</name>
<protein>
    <submittedName>
        <fullName evidence="13">Cytochrome d ubiquinol oxidase subunit I</fullName>
    </submittedName>
</protein>
<dbReference type="GO" id="GO:0016682">
    <property type="term" value="F:oxidoreductase activity, acting on diphenols and related substances as donors, oxygen as acceptor"/>
    <property type="evidence" value="ECO:0007669"/>
    <property type="project" value="TreeGrafter"/>
</dbReference>
<evidence type="ECO:0000256" key="8">
    <source>
        <dbReference type="ARBA" id="ARBA00022982"/>
    </source>
</evidence>
<sequence length="461" mass="51459">MDPVTLARLQFGTTIVYHYLFVPLTLGLGLMIAIMETIYVRSGNDTYKRMAQFWGKLFLINFAMGVVTGIVQEFQFGMNWSEHSRFVGDIIGAPLAIEGILAFFIESTFLGLWMFGWGHLPKKIHLATIWMVVLGTHLSTFWILVANSFMQNPVGYTIRNGRAELTDFQALITNPQLWVRLPHIIAGGLVTGAFFVIAVSAYHLLKKRGATDFFHRSAKIGIIAALIGSIVVTLAGHFQGQYLVHIQPMKTAASEGLWETENPAGLSLFSIIDEKNQRNIVDIQIPFGLSFMLNNTFTGEVKGIKDLQAQYENTYGPGNYIPPVNVSYWSFRFMVGAGVLMILFSLAAAFLLWKKQLAQKRFFLILLICSIVLPYVANAGGWILTEMGRQPWLVYGVEQTAHGVSTTVSAGMILFTLSIYVLLYAALAVVDGFIMIKFARKQVETEEIIVKPDEIHLLGVR</sequence>
<dbReference type="GO" id="GO:0020037">
    <property type="term" value="F:heme binding"/>
    <property type="evidence" value="ECO:0007669"/>
    <property type="project" value="TreeGrafter"/>
</dbReference>
<evidence type="ECO:0000256" key="7">
    <source>
        <dbReference type="ARBA" id="ARBA00022723"/>
    </source>
</evidence>
<keyword evidence="4 12" id="KW-1003">Cell membrane</keyword>
<feature type="transmembrane region" description="Helical" evidence="12">
    <location>
        <begin position="404"/>
        <end position="430"/>
    </location>
</feature>
<proteinExistence type="inferred from homology"/>
<evidence type="ECO:0000313" key="14">
    <source>
        <dbReference type="Proteomes" id="UP000248806"/>
    </source>
</evidence>
<evidence type="ECO:0000256" key="4">
    <source>
        <dbReference type="ARBA" id="ARBA00022475"/>
    </source>
</evidence>
<dbReference type="Proteomes" id="UP000248806">
    <property type="component" value="Unassembled WGS sequence"/>
</dbReference>
<keyword evidence="10 12" id="KW-0408">Iron</keyword>
<organism evidence="13 14">
    <name type="scientific">Thermosporothrix hazakensis</name>
    <dbReference type="NCBI Taxonomy" id="644383"/>
    <lineage>
        <taxon>Bacteria</taxon>
        <taxon>Bacillati</taxon>
        <taxon>Chloroflexota</taxon>
        <taxon>Ktedonobacteria</taxon>
        <taxon>Ktedonobacterales</taxon>
        <taxon>Thermosporotrichaceae</taxon>
        <taxon>Thermosporothrix</taxon>
    </lineage>
</organism>
<dbReference type="GO" id="GO:0005886">
    <property type="term" value="C:plasma membrane"/>
    <property type="evidence" value="ECO:0007669"/>
    <property type="project" value="UniProtKB-SubCell"/>
</dbReference>
<reference evidence="13 14" key="1">
    <citation type="submission" date="2018-06" db="EMBL/GenBank/DDBJ databases">
        <title>Genomic Encyclopedia of Archaeal and Bacterial Type Strains, Phase II (KMG-II): from individual species to whole genera.</title>
        <authorList>
            <person name="Goeker M."/>
        </authorList>
    </citation>
    <scope>NUCLEOTIDE SEQUENCE [LARGE SCALE GENOMIC DNA]</scope>
    <source>
        <strain evidence="13 14">ATCC BAA-1881</strain>
    </source>
</reference>
<feature type="transmembrane region" description="Helical" evidence="12">
    <location>
        <begin position="91"/>
        <end position="115"/>
    </location>
</feature>
<feature type="transmembrane region" description="Helical" evidence="12">
    <location>
        <begin position="20"/>
        <end position="41"/>
    </location>
</feature>
<dbReference type="PANTHER" id="PTHR30365">
    <property type="entry name" value="CYTOCHROME D UBIQUINOL OXIDASE"/>
    <property type="match status" value="1"/>
</dbReference>
<keyword evidence="8 12" id="KW-0249">Electron transport</keyword>
<feature type="transmembrane region" description="Helical" evidence="12">
    <location>
        <begin position="329"/>
        <end position="353"/>
    </location>
</feature>
<dbReference type="GO" id="GO:0009055">
    <property type="term" value="F:electron transfer activity"/>
    <property type="evidence" value="ECO:0007669"/>
    <property type="project" value="UniProtKB-UniRule"/>
</dbReference>
<accession>A0A326U8Q3</accession>
<dbReference type="GO" id="GO:0070069">
    <property type="term" value="C:cytochrome complex"/>
    <property type="evidence" value="ECO:0007669"/>
    <property type="project" value="UniProtKB-UniRule"/>
</dbReference>
<feature type="transmembrane region" description="Helical" evidence="12">
    <location>
        <begin position="362"/>
        <end position="384"/>
    </location>
</feature>
<evidence type="ECO:0000256" key="10">
    <source>
        <dbReference type="ARBA" id="ARBA00023004"/>
    </source>
</evidence>
<keyword evidence="5 12" id="KW-0349">Heme</keyword>
<evidence type="ECO:0000256" key="12">
    <source>
        <dbReference type="PIRNR" id="PIRNR006446"/>
    </source>
</evidence>
<evidence type="ECO:0000256" key="11">
    <source>
        <dbReference type="ARBA" id="ARBA00023136"/>
    </source>
</evidence>
<dbReference type="GO" id="GO:0046872">
    <property type="term" value="F:metal ion binding"/>
    <property type="evidence" value="ECO:0007669"/>
    <property type="project" value="UniProtKB-UniRule"/>
</dbReference>
<keyword evidence="11 12" id="KW-0472">Membrane</keyword>
<comment type="subcellular location">
    <subcellularLocation>
        <location evidence="1">Cell membrane</location>
        <topology evidence="1">Multi-pass membrane protein</topology>
    </subcellularLocation>
</comment>
<dbReference type="EMBL" id="QKUF01000029">
    <property type="protein sequence ID" value="PZW22931.1"/>
    <property type="molecule type" value="Genomic_DNA"/>
</dbReference>
<dbReference type="RefSeq" id="WP_111325547.1">
    <property type="nucleotide sequence ID" value="NZ_BIFX01000001.1"/>
</dbReference>
<evidence type="ECO:0000313" key="13">
    <source>
        <dbReference type="EMBL" id="PZW22931.1"/>
    </source>
</evidence>
<comment type="caution">
    <text evidence="13">The sequence shown here is derived from an EMBL/GenBank/DDBJ whole genome shotgun (WGS) entry which is preliminary data.</text>
</comment>
<keyword evidence="7 12" id="KW-0479">Metal-binding</keyword>